<organism evidence="1 2">
    <name type="scientific">Pleurodeles waltl</name>
    <name type="common">Iberian ribbed newt</name>
    <dbReference type="NCBI Taxonomy" id="8319"/>
    <lineage>
        <taxon>Eukaryota</taxon>
        <taxon>Metazoa</taxon>
        <taxon>Chordata</taxon>
        <taxon>Craniata</taxon>
        <taxon>Vertebrata</taxon>
        <taxon>Euteleostomi</taxon>
        <taxon>Amphibia</taxon>
        <taxon>Batrachia</taxon>
        <taxon>Caudata</taxon>
        <taxon>Salamandroidea</taxon>
        <taxon>Salamandridae</taxon>
        <taxon>Pleurodelinae</taxon>
        <taxon>Pleurodeles</taxon>
    </lineage>
</organism>
<dbReference type="EMBL" id="JANPWB010000001">
    <property type="protein sequence ID" value="KAJ1218256.1"/>
    <property type="molecule type" value="Genomic_DNA"/>
</dbReference>
<accession>A0AAV7WZF4</accession>
<evidence type="ECO:0000313" key="1">
    <source>
        <dbReference type="EMBL" id="KAJ1218256.1"/>
    </source>
</evidence>
<reference evidence="1" key="1">
    <citation type="journal article" date="2022" name="bioRxiv">
        <title>Sequencing and chromosome-scale assembly of the giantPleurodeles waltlgenome.</title>
        <authorList>
            <person name="Brown T."/>
            <person name="Elewa A."/>
            <person name="Iarovenko S."/>
            <person name="Subramanian E."/>
            <person name="Araus A.J."/>
            <person name="Petzold A."/>
            <person name="Susuki M."/>
            <person name="Suzuki K.-i.T."/>
            <person name="Hayashi T."/>
            <person name="Toyoda A."/>
            <person name="Oliveira C."/>
            <person name="Osipova E."/>
            <person name="Leigh N.D."/>
            <person name="Simon A."/>
            <person name="Yun M.H."/>
        </authorList>
    </citation>
    <scope>NUCLEOTIDE SEQUENCE</scope>
    <source>
        <strain evidence="1">20211129_DDA</strain>
        <tissue evidence="1">Liver</tissue>
    </source>
</reference>
<keyword evidence="2" id="KW-1185">Reference proteome</keyword>
<protein>
    <submittedName>
        <fullName evidence="1">Uncharacterized protein</fullName>
    </submittedName>
</protein>
<evidence type="ECO:0000313" key="2">
    <source>
        <dbReference type="Proteomes" id="UP001066276"/>
    </source>
</evidence>
<comment type="caution">
    <text evidence="1">The sequence shown here is derived from an EMBL/GenBank/DDBJ whole genome shotgun (WGS) entry which is preliminary data.</text>
</comment>
<sequence>MGHHKRMVASQGNTMEQYATPVTLPQCVARLGVSGDDVGTPLNIEEPSHAKLLVAIQGSWVVLDGTIETVAVEVNLLWADIRKVSHMVKVAEGSVVG</sequence>
<gene>
    <name evidence="1" type="ORF">NDU88_005839</name>
</gene>
<dbReference type="Proteomes" id="UP001066276">
    <property type="component" value="Chromosome 1_1"/>
</dbReference>
<name>A0AAV7WZF4_PLEWA</name>
<dbReference type="AlphaFoldDB" id="A0AAV7WZF4"/>
<proteinExistence type="predicted"/>